<reference evidence="3 4" key="2">
    <citation type="submission" date="2019-05" db="EMBL/GenBank/DDBJ databases">
        <authorList>
            <person name="Suflita J.M."/>
            <person name="Marks C.R."/>
        </authorList>
    </citation>
    <scope>NUCLEOTIDE SEQUENCE [LARGE SCALE GENOMIC DNA]</scope>
    <source>
        <strain evidence="3 4">ALDC</strain>
    </source>
</reference>
<dbReference type="EMBL" id="CP040098">
    <property type="protein sequence ID" value="QCQ21717.1"/>
    <property type="molecule type" value="Genomic_DNA"/>
</dbReference>
<dbReference type="SMART" id="SM00052">
    <property type="entry name" value="EAL"/>
    <property type="match status" value="1"/>
</dbReference>
<evidence type="ECO:0000259" key="1">
    <source>
        <dbReference type="PROSITE" id="PS50883"/>
    </source>
</evidence>
<dbReference type="KEGG" id="dax:FDQ92_05705"/>
<accession>A0A4P8L1H3</accession>
<dbReference type="SUPFAM" id="SSF55073">
    <property type="entry name" value="Nucleotide cyclase"/>
    <property type="match status" value="1"/>
</dbReference>
<dbReference type="InterPro" id="IPR046342">
    <property type="entry name" value="CBS_dom_sf"/>
</dbReference>
<dbReference type="InterPro" id="IPR000160">
    <property type="entry name" value="GGDEF_dom"/>
</dbReference>
<dbReference type="Pfam" id="PF00990">
    <property type="entry name" value="GGDEF"/>
    <property type="match status" value="1"/>
</dbReference>
<dbReference type="NCBIfam" id="TIGR00254">
    <property type="entry name" value="GGDEF"/>
    <property type="match status" value="1"/>
</dbReference>
<dbReference type="PROSITE" id="PS50883">
    <property type="entry name" value="EAL"/>
    <property type="match status" value="1"/>
</dbReference>
<dbReference type="SMART" id="SM00267">
    <property type="entry name" value="GGDEF"/>
    <property type="match status" value="1"/>
</dbReference>
<dbReference type="PROSITE" id="PS50887">
    <property type="entry name" value="GGDEF"/>
    <property type="match status" value="1"/>
</dbReference>
<feature type="domain" description="GGDEF" evidence="2">
    <location>
        <begin position="464"/>
        <end position="617"/>
    </location>
</feature>
<dbReference type="InterPro" id="IPR000644">
    <property type="entry name" value="CBS_dom"/>
</dbReference>
<dbReference type="GO" id="GO:0071111">
    <property type="term" value="F:cyclic-guanylate-specific phosphodiesterase activity"/>
    <property type="evidence" value="ECO:0007669"/>
    <property type="project" value="InterPro"/>
</dbReference>
<dbReference type="Pfam" id="PF00571">
    <property type="entry name" value="CBS"/>
    <property type="match status" value="1"/>
</dbReference>
<organism evidence="3 4">
    <name type="scientific">Desulfoglaeba alkanexedens ALDC</name>
    <dbReference type="NCBI Taxonomy" id="980445"/>
    <lineage>
        <taxon>Bacteria</taxon>
        <taxon>Pseudomonadati</taxon>
        <taxon>Thermodesulfobacteriota</taxon>
        <taxon>Syntrophobacteria</taxon>
        <taxon>Syntrophobacterales</taxon>
        <taxon>Syntrophobacteraceae</taxon>
        <taxon>Desulfoglaeba</taxon>
    </lineage>
</organism>
<dbReference type="CDD" id="cd01948">
    <property type="entry name" value="EAL"/>
    <property type="match status" value="1"/>
</dbReference>
<dbReference type="Proteomes" id="UP000298602">
    <property type="component" value="Chromosome"/>
</dbReference>
<dbReference type="Gene3D" id="3.20.20.450">
    <property type="entry name" value="EAL domain"/>
    <property type="match status" value="1"/>
</dbReference>
<sequence>MNQVPQSGVVESGTGRDALKAPWPAVSTGFQSCLDKAEEHAAHASLLDILNRRRIQTVFQPIYNLHSGEIFAYEALSRVVGPSPFQNPEALFRAASRFGKTPQLEELCLRTALDSALRQGIDQLICLNICPSLLLQDRNPQRLSPLLEELHAVREKIVLELTERFFIRNDSLFVENVRFYQDQGFRIAIDDLGCGFTGLKMLAQMEPAMVKMDRFLVSDIQESTQKRMLLESLVSFCHKISAMVVAEGIETEAELDVLLDLRVDFGQGYLLGRPEAGRQTCPDVVRSRIMGRGTLLAGERYPDNHLGSLAEPVEPAVGSDCVSKLVERFESNGDLSAIPVVQGDRPVGIVHRMNLFQMLGRRYGYSLHMNKPVQTVMEPALILEWNTLLDDVSRTVLRREEQNVYDAMIVVRGGVYVGIVKVFRILEAITEQKLQMALQANPLTGLPGNNLIKEEITGRLARNEIFAVLYFDLDHFKPFNDCFGFDHGDRVIRFLGNFLRERLKRWDQRAFIGHVGGDDFVAVCRAQGVEAFCRQFLLEFEAEIASLHDPATVQRGYYTGLDRHGNLQEFPLLTLSIAILTNQHRVFSSYGHLVSVASEVKKKAKQIPGNSVYTDQRCS</sequence>
<dbReference type="InterPro" id="IPR050706">
    <property type="entry name" value="Cyclic-di-GMP_PDE-like"/>
</dbReference>
<dbReference type="OrthoDB" id="9777298at2"/>
<evidence type="ECO:0000313" key="4">
    <source>
        <dbReference type="Proteomes" id="UP000298602"/>
    </source>
</evidence>
<evidence type="ECO:0000313" key="3">
    <source>
        <dbReference type="EMBL" id="QCQ21717.1"/>
    </source>
</evidence>
<dbReference type="InterPro" id="IPR001633">
    <property type="entry name" value="EAL_dom"/>
</dbReference>
<dbReference type="RefSeq" id="WP_137423686.1">
    <property type="nucleotide sequence ID" value="NZ_CP040098.1"/>
</dbReference>
<dbReference type="AlphaFoldDB" id="A0A4P8L1H3"/>
<protein>
    <submittedName>
        <fullName evidence="3">GGDEF domain-containing protein</fullName>
    </submittedName>
</protein>
<evidence type="ECO:0000259" key="2">
    <source>
        <dbReference type="PROSITE" id="PS50887"/>
    </source>
</evidence>
<dbReference type="Gene3D" id="3.30.70.270">
    <property type="match status" value="1"/>
</dbReference>
<dbReference type="SUPFAM" id="SSF141868">
    <property type="entry name" value="EAL domain-like"/>
    <property type="match status" value="1"/>
</dbReference>
<dbReference type="PANTHER" id="PTHR33121:SF76">
    <property type="entry name" value="SIGNALING PROTEIN"/>
    <property type="match status" value="1"/>
</dbReference>
<dbReference type="SUPFAM" id="SSF54631">
    <property type="entry name" value="CBS-domain pair"/>
    <property type="match status" value="1"/>
</dbReference>
<dbReference type="InterPro" id="IPR029787">
    <property type="entry name" value="Nucleotide_cyclase"/>
</dbReference>
<feature type="domain" description="EAL" evidence="1">
    <location>
        <begin position="39"/>
        <end position="288"/>
    </location>
</feature>
<dbReference type="InterPro" id="IPR043128">
    <property type="entry name" value="Rev_trsase/Diguanyl_cyclase"/>
</dbReference>
<dbReference type="Pfam" id="PF00563">
    <property type="entry name" value="EAL"/>
    <property type="match status" value="1"/>
</dbReference>
<name>A0A4P8L1H3_9BACT</name>
<dbReference type="InterPro" id="IPR035919">
    <property type="entry name" value="EAL_sf"/>
</dbReference>
<gene>
    <name evidence="3" type="ORF">FDQ92_05705</name>
</gene>
<dbReference type="PANTHER" id="PTHR33121">
    <property type="entry name" value="CYCLIC DI-GMP PHOSPHODIESTERASE PDEF"/>
    <property type="match status" value="1"/>
</dbReference>
<dbReference type="CDD" id="cd01949">
    <property type="entry name" value="GGDEF"/>
    <property type="match status" value="1"/>
</dbReference>
<reference evidence="3 4" key="1">
    <citation type="submission" date="2019-05" db="EMBL/GenBank/DDBJ databases">
        <title>The Complete Genome Sequence of the n-alkane-degrading Desulfoglaeba alkanexedens ALDC reveals multiple alkylsuccinate synthase gene clusters.</title>
        <authorList>
            <person name="Callaghan A.V."/>
            <person name="Davidova I.A."/>
            <person name="Duncan K.E."/>
            <person name="Morris B."/>
            <person name="McInerney M.J."/>
        </authorList>
    </citation>
    <scope>NUCLEOTIDE SEQUENCE [LARGE SCALE GENOMIC DNA]</scope>
    <source>
        <strain evidence="3 4">ALDC</strain>
    </source>
</reference>
<proteinExistence type="predicted"/>
<dbReference type="Gene3D" id="3.10.580.10">
    <property type="entry name" value="CBS-domain"/>
    <property type="match status" value="1"/>
</dbReference>
<keyword evidence="4" id="KW-1185">Reference proteome</keyword>